<dbReference type="EMBL" id="MCFJ01000002">
    <property type="protein sequence ID" value="ORY70475.1"/>
    <property type="molecule type" value="Genomic_DNA"/>
</dbReference>
<dbReference type="RefSeq" id="XP_040720425.1">
    <property type="nucleotide sequence ID" value="XM_040858011.1"/>
</dbReference>
<dbReference type="OrthoDB" id="5022096at2759"/>
<evidence type="ECO:0000256" key="1">
    <source>
        <dbReference type="SAM" id="Phobius"/>
    </source>
</evidence>
<evidence type="ECO:0000313" key="3">
    <source>
        <dbReference type="Proteomes" id="UP000193689"/>
    </source>
</evidence>
<dbReference type="GeneID" id="63774223"/>
<dbReference type="Proteomes" id="UP000193689">
    <property type="component" value="Unassembled WGS sequence"/>
</dbReference>
<keyword evidence="1" id="KW-0812">Transmembrane</keyword>
<keyword evidence="3" id="KW-1185">Reference proteome</keyword>
<accession>A0A1Y2EI53</accession>
<organism evidence="2 3">
    <name type="scientific">Pseudomassariella vexata</name>
    <dbReference type="NCBI Taxonomy" id="1141098"/>
    <lineage>
        <taxon>Eukaryota</taxon>
        <taxon>Fungi</taxon>
        <taxon>Dikarya</taxon>
        <taxon>Ascomycota</taxon>
        <taxon>Pezizomycotina</taxon>
        <taxon>Sordariomycetes</taxon>
        <taxon>Xylariomycetidae</taxon>
        <taxon>Amphisphaeriales</taxon>
        <taxon>Pseudomassariaceae</taxon>
        <taxon>Pseudomassariella</taxon>
    </lineage>
</organism>
<feature type="transmembrane region" description="Helical" evidence="1">
    <location>
        <begin position="20"/>
        <end position="42"/>
    </location>
</feature>
<dbReference type="STRING" id="1141098.A0A1Y2EI53"/>
<sequence length="229" mass="26670">MDLTATISDADYRMFSRAGFWYSIVTAAWALLFLKLYIRLILLKLASYQWYKWPCHKYWKLYIWQFHFHHSLESHWDKRSDAKCASMASLVVSGLVRTALAIFAEVLLEIHPVPVTWRLQMSRRTRLSVIVKAISQLVFRKGQDISSSPSGYDRCLRSSHEVIRRSGTHLSTTNKYSDEHRKLPKLTDTRAMIINDAVARNEFEPHNRLALRQTNSNKGLKTKFSTSSF</sequence>
<dbReference type="AlphaFoldDB" id="A0A1Y2EI53"/>
<proteinExistence type="predicted"/>
<protein>
    <submittedName>
        <fullName evidence="2">Uncharacterized protein</fullName>
    </submittedName>
</protein>
<name>A0A1Y2EI53_9PEZI</name>
<keyword evidence="1" id="KW-1133">Transmembrane helix</keyword>
<evidence type="ECO:0000313" key="2">
    <source>
        <dbReference type="EMBL" id="ORY70475.1"/>
    </source>
</evidence>
<dbReference type="InParanoid" id="A0A1Y2EI53"/>
<keyword evidence="1" id="KW-0472">Membrane</keyword>
<comment type="caution">
    <text evidence="2">The sequence shown here is derived from an EMBL/GenBank/DDBJ whole genome shotgun (WGS) entry which is preliminary data.</text>
</comment>
<reference evidence="2 3" key="1">
    <citation type="submission" date="2016-07" db="EMBL/GenBank/DDBJ databases">
        <title>Pervasive Adenine N6-methylation of Active Genes in Fungi.</title>
        <authorList>
            <consortium name="DOE Joint Genome Institute"/>
            <person name="Mondo S.J."/>
            <person name="Dannebaum R.O."/>
            <person name="Kuo R.C."/>
            <person name="Labutti K."/>
            <person name="Haridas S."/>
            <person name="Kuo A."/>
            <person name="Salamov A."/>
            <person name="Ahrendt S.R."/>
            <person name="Lipzen A."/>
            <person name="Sullivan W."/>
            <person name="Andreopoulos W.B."/>
            <person name="Clum A."/>
            <person name="Lindquist E."/>
            <person name="Daum C."/>
            <person name="Ramamoorthy G.K."/>
            <person name="Gryganskyi A."/>
            <person name="Culley D."/>
            <person name="Magnuson J.K."/>
            <person name="James T.Y."/>
            <person name="O'Malley M.A."/>
            <person name="Stajich J.E."/>
            <person name="Spatafora J.W."/>
            <person name="Visel A."/>
            <person name="Grigoriev I.V."/>
        </authorList>
    </citation>
    <scope>NUCLEOTIDE SEQUENCE [LARGE SCALE GENOMIC DNA]</scope>
    <source>
        <strain evidence="2 3">CBS 129021</strain>
    </source>
</reference>
<gene>
    <name evidence="2" type="ORF">BCR38DRAFT_406078</name>
</gene>